<reference evidence="1 2" key="1">
    <citation type="submission" date="2018-05" db="EMBL/GenBank/DDBJ databases">
        <title>Draft genome sequence of Streptococcus panodentis CCUG 70867T.</title>
        <authorList>
            <person name="Salva-Serra F."/>
            <person name="Mendez V."/>
            <person name="Jaen-Luchoro D."/>
            <person name="Gonzales-Siles L."/>
            <person name="Karlsson R."/>
            <person name="Engstrom-Jakobsson H."/>
            <person name="Busquets A."/>
            <person name="Gomila M."/>
            <person name="Pineiro-Iglesias B."/>
            <person name="Bennasar-Figueras A."/>
            <person name="Seeger M."/>
            <person name="Moore E."/>
        </authorList>
    </citation>
    <scope>NUCLEOTIDE SEQUENCE [LARGE SCALE GENOMIC DNA]</scope>
    <source>
        <strain evidence="1 2">CCUG 70867</strain>
    </source>
</reference>
<evidence type="ECO:0000313" key="2">
    <source>
        <dbReference type="Proteomes" id="UP001519349"/>
    </source>
</evidence>
<name>A0ABS5AZK0_9STRE</name>
<keyword evidence="2" id="KW-1185">Reference proteome</keyword>
<gene>
    <name evidence="1" type="ORF">DHL47_11910</name>
</gene>
<dbReference type="EMBL" id="QFAY01000030">
    <property type="protein sequence ID" value="MBP2622006.1"/>
    <property type="molecule type" value="Genomic_DNA"/>
</dbReference>
<organism evidence="1 2">
    <name type="scientific">Streptococcus panodentis</name>
    <dbReference type="NCBI Taxonomy" id="1581472"/>
    <lineage>
        <taxon>Bacteria</taxon>
        <taxon>Bacillati</taxon>
        <taxon>Bacillota</taxon>
        <taxon>Bacilli</taxon>
        <taxon>Lactobacillales</taxon>
        <taxon>Streptococcaceae</taxon>
        <taxon>Streptococcus</taxon>
    </lineage>
</organism>
<sequence>MKIIIGNKELSDQELAVWRKRRLQKAAKTLGFQLPQTDKMELLEEALLDYKMALSDQEMRAKLAKKLKWSQTAMAAAAKWSKKPRKKALTTIFAPGLTAAAFSYQLEELMLTDKPLHRKINLSACPDHYLLRAEGEVLEVIETAGNSPLPAQFFISFDSEEAIEEPRDPRYPYQSVGAAKLQDGSILGGIRHQFRDTAEGLEARLLVEFPSLCPDSLIRQHQLHLAAEWSLWIGWCREAQKKKA</sequence>
<dbReference type="Proteomes" id="UP001519349">
    <property type="component" value="Unassembled WGS sequence"/>
</dbReference>
<protein>
    <submittedName>
        <fullName evidence="1">Uncharacterized protein</fullName>
    </submittedName>
</protein>
<evidence type="ECO:0000313" key="1">
    <source>
        <dbReference type="EMBL" id="MBP2622006.1"/>
    </source>
</evidence>
<comment type="caution">
    <text evidence="1">The sequence shown here is derived from an EMBL/GenBank/DDBJ whole genome shotgun (WGS) entry which is preliminary data.</text>
</comment>
<accession>A0ABS5AZK0</accession>
<proteinExistence type="predicted"/>
<dbReference type="RefSeq" id="WP_209551993.1">
    <property type="nucleotide sequence ID" value="NZ_QFAY01000030.1"/>
</dbReference>